<dbReference type="PROSITE" id="PS51186">
    <property type="entry name" value="GNAT"/>
    <property type="match status" value="1"/>
</dbReference>
<dbReference type="InterPro" id="IPR016181">
    <property type="entry name" value="Acyl_CoA_acyltransferase"/>
</dbReference>
<protein>
    <submittedName>
        <fullName evidence="2">GNAT family N-acetyltransferase</fullName>
    </submittedName>
</protein>
<organism evidence="2 3">
    <name type="scientific">Flammeovirga yaeyamensis</name>
    <dbReference type="NCBI Taxonomy" id="367791"/>
    <lineage>
        <taxon>Bacteria</taxon>
        <taxon>Pseudomonadati</taxon>
        <taxon>Bacteroidota</taxon>
        <taxon>Cytophagia</taxon>
        <taxon>Cytophagales</taxon>
        <taxon>Flammeovirgaceae</taxon>
        <taxon>Flammeovirga</taxon>
    </lineage>
</organism>
<keyword evidence="3" id="KW-1185">Reference proteome</keyword>
<dbReference type="RefSeq" id="WP_169661812.1">
    <property type="nucleotide sequence ID" value="NZ_CP076133.1"/>
</dbReference>
<feature type="domain" description="N-acetyltransferase" evidence="1">
    <location>
        <begin position="3"/>
        <end position="147"/>
    </location>
</feature>
<evidence type="ECO:0000313" key="3">
    <source>
        <dbReference type="Proteomes" id="UP000678679"/>
    </source>
</evidence>
<accession>A0AAX1NDX5</accession>
<name>A0AAX1NDX5_9BACT</name>
<evidence type="ECO:0000259" key="1">
    <source>
        <dbReference type="PROSITE" id="PS51186"/>
    </source>
</evidence>
<dbReference type="AlphaFoldDB" id="A0AAX1NDX5"/>
<sequence length="147" mass="16643">MNPNLKYIKPQSDLYTQAKRIRIECFFEGMQNAEALINDPYEKEGIHLVLLDNLGKVIGTGRIHTEGSIGIISQMAVQKEHQKVGVGRILLTELIDKCKSLGMDCIELSARETALQFYIKNGFQPIGNRYPSKKTGIIHQKMRLDNL</sequence>
<dbReference type="Pfam" id="PF13673">
    <property type="entry name" value="Acetyltransf_10"/>
    <property type="match status" value="1"/>
</dbReference>
<dbReference type="GO" id="GO:0016747">
    <property type="term" value="F:acyltransferase activity, transferring groups other than amino-acyl groups"/>
    <property type="evidence" value="ECO:0007669"/>
    <property type="project" value="InterPro"/>
</dbReference>
<gene>
    <name evidence="2" type="ORF">KMW28_24260</name>
</gene>
<proteinExistence type="predicted"/>
<dbReference type="EMBL" id="CP076133">
    <property type="protein sequence ID" value="QWG05537.1"/>
    <property type="molecule type" value="Genomic_DNA"/>
</dbReference>
<dbReference type="CDD" id="cd04301">
    <property type="entry name" value="NAT_SF"/>
    <property type="match status" value="1"/>
</dbReference>
<dbReference type="Gene3D" id="3.40.630.30">
    <property type="match status" value="1"/>
</dbReference>
<dbReference type="Proteomes" id="UP000678679">
    <property type="component" value="Chromosome 2"/>
</dbReference>
<dbReference type="InterPro" id="IPR000182">
    <property type="entry name" value="GNAT_dom"/>
</dbReference>
<dbReference type="KEGG" id="fya:KMW28_24260"/>
<dbReference type="SUPFAM" id="SSF55729">
    <property type="entry name" value="Acyl-CoA N-acyltransferases (Nat)"/>
    <property type="match status" value="1"/>
</dbReference>
<reference evidence="2 3" key="1">
    <citation type="submission" date="2021-05" db="EMBL/GenBank/DDBJ databases">
        <title>Comparative genomic studies on the polysaccharide-degrading batcterial strains of the Flammeovirga genus.</title>
        <authorList>
            <person name="Zewei F."/>
            <person name="Zheng Z."/>
            <person name="Yu L."/>
            <person name="Ruyue G."/>
            <person name="Yanhong M."/>
            <person name="Yuanyuan C."/>
            <person name="Jingyan G."/>
            <person name="Wenjun H."/>
        </authorList>
    </citation>
    <scope>NUCLEOTIDE SEQUENCE [LARGE SCALE GENOMIC DNA]</scope>
    <source>
        <strain evidence="2 3">NBRC:100898</strain>
    </source>
</reference>
<evidence type="ECO:0000313" key="2">
    <source>
        <dbReference type="EMBL" id="QWG05537.1"/>
    </source>
</evidence>